<dbReference type="RefSeq" id="WP_052276605.1">
    <property type="nucleotide sequence ID" value="NZ_CP011339.1"/>
</dbReference>
<name>A0A0K1S1P6_9CHRO</name>
<evidence type="ECO:0000313" key="2">
    <source>
        <dbReference type="Proteomes" id="UP000068167"/>
    </source>
</evidence>
<dbReference type="KEGG" id="mpk:VL20_2850"/>
<dbReference type="EMBL" id="CP011339">
    <property type="protein sequence ID" value="AKV67896.1"/>
    <property type="molecule type" value="Genomic_DNA"/>
</dbReference>
<dbReference type="Proteomes" id="UP000068167">
    <property type="component" value="Chromosome"/>
</dbReference>
<protein>
    <submittedName>
        <fullName evidence="1">Uncharacterized protein</fullName>
    </submittedName>
</protein>
<organism evidence="1 2">
    <name type="scientific">Microcystis panniformis FACHB-1757</name>
    <dbReference type="NCBI Taxonomy" id="1638788"/>
    <lineage>
        <taxon>Bacteria</taxon>
        <taxon>Bacillati</taxon>
        <taxon>Cyanobacteriota</taxon>
        <taxon>Cyanophyceae</taxon>
        <taxon>Oscillatoriophycideae</taxon>
        <taxon>Chroococcales</taxon>
        <taxon>Microcystaceae</taxon>
        <taxon>Microcystis</taxon>
    </lineage>
</organism>
<reference evidence="1 2" key="1">
    <citation type="journal article" date="2016" name="Stand. Genomic Sci.">
        <title>Complete genome sequence and genomic characterization of Microcystis panniformis FACHB 1757 by third-generation sequencing.</title>
        <authorList>
            <person name="Zhang J.Y."/>
            <person name="Guan R."/>
            <person name="Zhang H.J."/>
            <person name="Li H."/>
            <person name="Xiao P."/>
            <person name="Yu G.L."/>
            <person name="Du L."/>
            <person name="Cao D.M."/>
            <person name="Zhu B.C."/>
            <person name="Li R.H."/>
            <person name="Lu Z.H."/>
        </authorList>
    </citation>
    <scope>NUCLEOTIDE SEQUENCE [LARGE SCALE GENOMIC DNA]</scope>
    <source>
        <strain evidence="1 2">FACHB-1757</strain>
    </source>
</reference>
<accession>A0A0K1S1P6</accession>
<keyword evidence="2" id="KW-1185">Reference proteome</keyword>
<gene>
    <name evidence="1" type="ORF">VL20_2850</name>
</gene>
<dbReference type="AlphaFoldDB" id="A0A0K1S1P6"/>
<dbReference type="PATRIC" id="fig|1638788.3.peg.2863"/>
<proteinExistence type="predicted"/>
<sequence>MTLKNLQEFREAAYKLLGTGKDAVMDLMDAVLVTRSVHSFAELSMSPVFRRKWPSLYEAIEDCSPQRRGLMKLYIKELPKNERK</sequence>
<evidence type="ECO:0000313" key="1">
    <source>
        <dbReference type="EMBL" id="AKV67896.1"/>
    </source>
</evidence>